<sequence>MIRDECRMSHHARAETSPADDPPAALMIRCCTHCETRLAPDAWSCTGCDRCDLSWLRSSGTGWIVSRTVVELPPHRGRHPVPCTIAVVALDDGPWVCAWIEGAAANSHLDPIRVRFDHSDPGERYPCFVRCAA</sequence>
<dbReference type="EMBL" id="JBHSFO010000002">
    <property type="protein sequence ID" value="MFC4602901.1"/>
    <property type="molecule type" value="Genomic_DNA"/>
</dbReference>
<accession>A0ABV9FLF3</accession>
<evidence type="ECO:0000259" key="2">
    <source>
        <dbReference type="Pfam" id="PF01796"/>
    </source>
</evidence>
<dbReference type="SUPFAM" id="SSF50249">
    <property type="entry name" value="Nucleic acid-binding proteins"/>
    <property type="match status" value="1"/>
</dbReference>
<protein>
    <submittedName>
        <fullName evidence="3">Zn-ribbon domain-containing OB-fold protein</fullName>
    </submittedName>
</protein>
<dbReference type="InterPro" id="IPR002878">
    <property type="entry name" value="ChsH2_C"/>
</dbReference>
<dbReference type="RefSeq" id="WP_378414458.1">
    <property type="nucleotide sequence ID" value="NZ_JBHSFO010000002.1"/>
</dbReference>
<dbReference type="PANTHER" id="PTHR34075">
    <property type="entry name" value="BLR3430 PROTEIN"/>
    <property type="match status" value="1"/>
</dbReference>
<dbReference type="InterPro" id="IPR012340">
    <property type="entry name" value="NA-bd_OB-fold"/>
</dbReference>
<evidence type="ECO:0000313" key="3">
    <source>
        <dbReference type="EMBL" id="MFC4602901.1"/>
    </source>
</evidence>
<feature type="region of interest" description="Disordered" evidence="1">
    <location>
        <begin position="1"/>
        <end position="20"/>
    </location>
</feature>
<keyword evidence="4" id="KW-1185">Reference proteome</keyword>
<comment type="caution">
    <text evidence="3">The sequence shown here is derived from an EMBL/GenBank/DDBJ whole genome shotgun (WGS) entry which is preliminary data.</text>
</comment>
<dbReference type="Proteomes" id="UP001595914">
    <property type="component" value="Unassembled WGS sequence"/>
</dbReference>
<gene>
    <name evidence="3" type="ORF">ACFO6S_04285</name>
</gene>
<proteinExistence type="predicted"/>
<feature type="domain" description="ChsH2 C-terminal OB-fold" evidence="2">
    <location>
        <begin position="55"/>
        <end position="107"/>
    </location>
</feature>
<organism evidence="3 4">
    <name type="scientific">Rhodococcus kronopolitis</name>
    <dbReference type="NCBI Taxonomy" id="1460226"/>
    <lineage>
        <taxon>Bacteria</taxon>
        <taxon>Bacillati</taxon>
        <taxon>Actinomycetota</taxon>
        <taxon>Actinomycetes</taxon>
        <taxon>Mycobacteriales</taxon>
        <taxon>Nocardiaceae</taxon>
        <taxon>Rhodococcus</taxon>
    </lineage>
</organism>
<evidence type="ECO:0000313" key="4">
    <source>
        <dbReference type="Proteomes" id="UP001595914"/>
    </source>
</evidence>
<feature type="compositionally biased region" description="Basic and acidic residues" evidence="1">
    <location>
        <begin position="1"/>
        <end position="14"/>
    </location>
</feature>
<dbReference type="Pfam" id="PF01796">
    <property type="entry name" value="OB_ChsH2_C"/>
    <property type="match status" value="1"/>
</dbReference>
<evidence type="ECO:0000256" key="1">
    <source>
        <dbReference type="SAM" id="MobiDB-lite"/>
    </source>
</evidence>
<dbReference type="InterPro" id="IPR052513">
    <property type="entry name" value="Thioester_dehydratase-like"/>
</dbReference>
<dbReference type="PANTHER" id="PTHR34075:SF5">
    <property type="entry name" value="BLR3430 PROTEIN"/>
    <property type="match status" value="1"/>
</dbReference>
<name>A0ABV9FLF3_9NOCA</name>
<reference evidence="4" key="1">
    <citation type="journal article" date="2019" name="Int. J. Syst. Evol. Microbiol.">
        <title>The Global Catalogue of Microorganisms (GCM) 10K type strain sequencing project: providing services to taxonomists for standard genome sequencing and annotation.</title>
        <authorList>
            <consortium name="The Broad Institute Genomics Platform"/>
            <consortium name="The Broad Institute Genome Sequencing Center for Infectious Disease"/>
            <person name="Wu L."/>
            <person name="Ma J."/>
        </authorList>
    </citation>
    <scope>NUCLEOTIDE SEQUENCE [LARGE SCALE GENOMIC DNA]</scope>
    <source>
        <strain evidence="4">CCUG 54520</strain>
    </source>
</reference>